<organism evidence="2 3">
    <name type="scientific">Tannerella forsythia</name>
    <name type="common">Bacteroides forsythus</name>
    <dbReference type="NCBI Taxonomy" id="28112"/>
    <lineage>
        <taxon>Bacteria</taxon>
        <taxon>Pseudomonadati</taxon>
        <taxon>Bacteroidota</taxon>
        <taxon>Bacteroidia</taxon>
        <taxon>Bacteroidales</taxon>
        <taxon>Tannerellaceae</taxon>
        <taxon>Tannerella</taxon>
    </lineage>
</organism>
<dbReference type="GeneID" id="34757757"/>
<sequence length="341" mass="39652" precursor="true">MEKNRIVLLLLHFAIILTSCTSNSKTEKYQDRKNNIVDVHDQVKEILIPEDKTMIGAINRLFLLDKYLIIADYRSQDMLICILNKDNNFEHVMNAVPRGQGPGEITNMGYIATNEDKREFYLSDHGKLKIFSYKIDSIFSNPLYTPDIKKEINKIQFPSEYEFVNDTLSFARIIVPTGNSGYNEFIAKWNMQTDNITPIKYTHPKIKKKRIALAVSIENDKYIECYHNHDLITILDLNGNLMCNIYGNSWKNGEQDQLYHFGGVVFCENKIVASYSGGDRLSKDYLPTKFIIFDLEGYYLKTIETGYHISDFCYDKENKRLIMSLDDDIQFAYLDLKELLD</sequence>
<dbReference type="Proteomes" id="UP000182057">
    <property type="component" value="Unassembled WGS sequence"/>
</dbReference>
<dbReference type="InterPro" id="IPR011044">
    <property type="entry name" value="Quino_amine_DH_bsu"/>
</dbReference>
<dbReference type="EMBL" id="FMMM01000016">
    <property type="protein sequence ID" value="SCQ18304.1"/>
    <property type="molecule type" value="Genomic_DNA"/>
</dbReference>
<reference evidence="2 3" key="1">
    <citation type="submission" date="2016-09" db="EMBL/GenBank/DDBJ databases">
        <authorList>
            <person name="Capua I."/>
            <person name="De Benedictis P."/>
            <person name="Joannis T."/>
            <person name="Lombin L.H."/>
            <person name="Cattoli G."/>
        </authorList>
    </citation>
    <scope>NUCLEOTIDE SEQUENCE [LARGE SCALE GENOMIC DNA]</scope>
    <source>
        <strain evidence="2 3">UB20</strain>
    </source>
</reference>
<keyword evidence="1" id="KW-0732">Signal</keyword>
<evidence type="ECO:0008006" key="4">
    <source>
        <dbReference type="Google" id="ProtNLM"/>
    </source>
</evidence>
<gene>
    <name evidence="2" type="ORF">TFUB20_00307</name>
</gene>
<dbReference type="PROSITE" id="PS51257">
    <property type="entry name" value="PROKAR_LIPOPROTEIN"/>
    <property type="match status" value="1"/>
</dbReference>
<dbReference type="AlphaFoldDB" id="A0A1D3UDS3"/>
<dbReference type="RefSeq" id="WP_014223829.1">
    <property type="nucleotide sequence ID" value="NZ_CAUTZR010000073.1"/>
</dbReference>
<protein>
    <recommendedName>
        <fullName evidence="4">6-bladed beta-propeller</fullName>
    </recommendedName>
</protein>
<feature type="signal peptide" evidence="1">
    <location>
        <begin position="1"/>
        <end position="24"/>
    </location>
</feature>
<dbReference type="SUPFAM" id="SSF50969">
    <property type="entry name" value="YVTN repeat-like/Quinoprotein amine dehydrogenase"/>
    <property type="match status" value="1"/>
</dbReference>
<name>A0A1D3UDS3_TANFO</name>
<feature type="chain" id="PRO_5009841128" description="6-bladed beta-propeller" evidence="1">
    <location>
        <begin position="25"/>
        <end position="341"/>
    </location>
</feature>
<evidence type="ECO:0000313" key="2">
    <source>
        <dbReference type="EMBL" id="SCQ18304.1"/>
    </source>
</evidence>
<dbReference type="OMA" id="NKPRFRI"/>
<dbReference type="Pfam" id="PF17170">
    <property type="entry name" value="DUF5128"/>
    <property type="match status" value="1"/>
</dbReference>
<evidence type="ECO:0000313" key="3">
    <source>
        <dbReference type="Proteomes" id="UP000182057"/>
    </source>
</evidence>
<dbReference type="OrthoDB" id="1050233at2"/>
<accession>A0A1D3UDS3</accession>
<proteinExistence type="predicted"/>
<evidence type="ECO:0000256" key="1">
    <source>
        <dbReference type="SAM" id="SignalP"/>
    </source>
</evidence>